<dbReference type="Proteomes" id="UP000024404">
    <property type="component" value="Unassembled WGS sequence"/>
</dbReference>
<accession>A0A8R1TVD5</accession>
<reference evidence="3" key="1">
    <citation type="submission" date="2013-10" db="EMBL/GenBank/DDBJ databases">
        <title>Genome sequencing of Onchocerca volvulus.</title>
        <authorList>
            <person name="Cotton J."/>
            <person name="Tsai J."/>
            <person name="Stanley E."/>
            <person name="Tracey A."/>
            <person name="Holroyd N."/>
            <person name="Lustigman S."/>
            <person name="Berriman M."/>
        </authorList>
    </citation>
    <scope>NUCLEOTIDE SEQUENCE</scope>
</reference>
<sequence length="93" mass="10661">MSTARTLSAAVEALILFYDDVWPSTFFILAKLNTVGSILIACYCGIIELTHVWWWMVMTDNNNFINVPDCIHSQKLCLLENLIIRFMLSTITM</sequence>
<dbReference type="EMBL" id="CMVM020000020">
    <property type="status" value="NOT_ANNOTATED_CDS"/>
    <property type="molecule type" value="Genomic_DNA"/>
</dbReference>
<dbReference type="EnsemblMetazoa" id="OVOC620.1">
    <property type="protein sequence ID" value="OVOC620.1"/>
    <property type="gene ID" value="WBGene00237429"/>
</dbReference>
<evidence type="ECO:0000313" key="2">
    <source>
        <dbReference type="EnsemblMetazoa" id="OVOC620.1"/>
    </source>
</evidence>
<feature type="transmembrane region" description="Helical" evidence="1">
    <location>
        <begin position="26"/>
        <end position="46"/>
    </location>
</feature>
<evidence type="ECO:0000313" key="3">
    <source>
        <dbReference type="Proteomes" id="UP000024404"/>
    </source>
</evidence>
<protein>
    <submittedName>
        <fullName evidence="2">Uncharacterized protein</fullName>
    </submittedName>
</protein>
<reference evidence="2" key="2">
    <citation type="submission" date="2022-06" db="UniProtKB">
        <authorList>
            <consortium name="EnsemblMetazoa"/>
        </authorList>
    </citation>
    <scope>IDENTIFICATION</scope>
</reference>
<keyword evidence="3" id="KW-1185">Reference proteome</keyword>
<organism evidence="2 3">
    <name type="scientific">Onchocerca volvulus</name>
    <dbReference type="NCBI Taxonomy" id="6282"/>
    <lineage>
        <taxon>Eukaryota</taxon>
        <taxon>Metazoa</taxon>
        <taxon>Ecdysozoa</taxon>
        <taxon>Nematoda</taxon>
        <taxon>Chromadorea</taxon>
        <taxon>Rhabditida</taxon>
        <taxon>Spirurina</taxon>
        <taxon>Spiruromorpha</taxon>
        <taxon>Filarioidea</taxon>
        <taxon>Onchocercidae</taxon>
        <taxon>Onchocerca</taxon>
    </lineage>
</organism>
<keyword evidence="1" id="KW-0472">Membrane</keyword>
<dbReference type="AlphaFoldDB" id="A0A8R1TVD5"/>
<keyword evidence="1" id="KW-1133">Transmembrane helix</keyword>
<proteinExistence type="predicted"/>
<name>A0A8R1TVD5_ONCVO</name>
<keyword evidence="1" id="KW-0812">Transmembrane</keyword>
<evidence type="ECO:0000256" key="1">
    <source>
        <dbReference type="SAM" id="Phobius"/>
    </source>
</evidence>